<feature type="domain" description="PAC" evidence="7">
    <location>
        <begin position="83"/>
        <end position="134"/>
    </location>
</feature>
<keyword evidence="5" id="KW-0418">Kinase</keyword>
<accession>A0A4Z0NNY7</accession>
<evidence type="ECO:0000313" key="9">
    <source>
        <dbReference type="Proteomes" id="UP000297535"/>
    </source>
</evidence>
<dbReference type="InterPro" id="IPR035965">
    <property type="entry name" value="PAS-like_dom_sf"/>
</dbReference>
<dbReference type="InterPro" id="IPR000014">
    <property type="entry name" value="PAS"/>
</dbReference>
<dbReference type="InterPro" id="IPR011495">
    <property type="entry name" value="Sig_transdc_His_kin_sub2_dim/P"/>
</dbReference>
<comment type="catalytic activity">
    <reaction evidence="1">
        <text>ATP + protein L-histidine = ADP + protein N-phospho-L-histidine.</text>
        <dbReference type="EC" id="2.7.13.3"/>
    </reaction>
</comment>
<dbReference type="AlphaFoldDB" id="A0A4Z0NNY7"/>
<dbReference type="RefSeq" id="WP_135415793.1">
    <property type="nucleotide sequence ID" value="NZ_SRLB01000011.1"/>
</dbReference>
<dbReference type="GO" id="GO:0004673">
    <property type="term" value="F:protein histidine kinase activity"/>
    <property type="evidence" value="ECO:0007669"/>
    <property type="project" value="UniProtKB-EC"/>
</dbReference>
<keyword evidence="9" id="KW-1185">Reference proteome</keyword>
<dbReference type="Pfam" id="PF07568">
    <property type="entry name" value="HisKA_2"/>
    <property type="match status" value="1"/>
</dbReference>
<evidence type="ECO:0000259" key="6">
    <source>
        <dbReference type="PROSITE" id="PS50112"/>
    </source>
</evidence>
<keyword evidence="3" id="KW-0597">Phosphoprotein</keyword>
<keyword evidence="4" id="KW-0808">Transferase</keyword>
<evidence type="ECO:0000256" key="1">
    <source>
        <dbReference type="ARBA" id="ARBA00000085"/>
    </source>
</evidence>
<protein>
    <recommendedName>
        <fullName evidence="2">histidine kinase</fullName>
        <ecNumber evidence="2">2.7.13.3</ecNumber>
    </recommendedName>
</protein>
<dbReference type="InterPro" id="IPR001610">
    <property type="entry name" value="PAC"/>
</dbReference>
<dbReference type="InterPro" id="IPR013655">
    <property type="entry name" value="PAS_fold_3"/>
</dbReference>
<dbReference type="CDD" id="cd00130">
    <property type="entry name" value="PAS"/>
    <property type="match status" value="1"/>
</dbReference>
<reference evidence="8 9" key="1">
    <citation type="submission" date="2019-04" db="EMBL/GenBank/DDBJ databases">
        <authorList>
            <person name="Feng G."/>
            <person name="Zhu H."/>
        </authorList>
    </citation>
    <scope>NUCLEOTIDE SEQUENCE [LARGE SCALE GENOMIC DNA]</scope>
    <source>
        <strain evidence="8 9">6HR-1</strain>
    </source>
</reference>
<dbReference type="PANTHER" id="PTHR43304:SF1">
    <property type="entry name" value="PAC DOMAIN-CONTAINING PROTEIN"/>
    <property type="match status" value="1"/>
</dbReference>
<dbReference type="PROSITE" id="PS50112">
    <property type="entry name" value="PAS"/>
    <property type="match status" value="1"/>
</dbReference>
<dbReference type="OrthoDB" id="7979512at2"/>
<dbReference type="InterPro" id="IPR000700">
    <property type="entry name" value="PAS-assoc_C"/>
</dbReference>
<dbReference type="SUPFAM" id="SSF55785">
    <property type="entry name" value="PYP-like sensor domain (PAS domain)"/>
    <property type="match status" value="1"/>
</dbReference>
<gene>
    <name evidence="8" type="ORF">EU555_16030</name>
</gene>
<evidence type="ECO:0000259" key="7">
    <source>
        <dbReference type="PROSITE" id="PS50113"/>
    </source>
</evidence>
<dbReference type="SMART" id="SM00086">
    <property type="entry name" value="PAC"/>
    <property type="match status" value="1"/>
</dbReference>
<comment type="caution">
    <text evidence="8">The sequence shown here is derived from an EMBL/GenBank/DDBJ whole genome shotgun (WGS) entry which is preliminary data.</text>
</comment>
<evidence type="ECO:0000313" key="8">
    <source>
        <dbReference type="EMBL" id="TGD98224.1"/>
    </source>
</evidence>
<sequence length="334" mass="35611">MAADTRLPDVDAAFRSFAEGAGLMIWRADPQARLIYVNPAWTAFRGRGAADELGHGWKEGLHPEDRADHEAGLAAAYAKRRPHTGEYRLRRHDGAFRWVHGHAYPVHDGEAFSGFAGSCFDITERKEAEEQAAQALAEQEALLAEVYHRVRNNLQVTVSLIGLYGRAAAPACRPAFDALGQRVRAIALVQQHLHEAPQIASIDLADYLTRLAEGLGQLRRAGRIAVTVEAGRTVLLEPRTVNALGMILAEIVAECLDGTGEGVSCLTRVEVPGGPPGEKVRVRIASGGIAGETPQGVPRLGPRLIAAYAGQAEIAVSGIGTPEAPLELTLPAGG</sequence>
<dbReference type="InterPro" id="IPR052162">
    <property type="entry name" value="Sensor_kinase/Photoreceptor"/>
</dbReference>
<evidence type="ECO:0000256" key="2">
    <source>
        <dbReference type="ARBA" id="ARBA00012438"/>
    </source>
</evidence>
<evidence type="ECO:0000256" key="3">
    <source>
        <dbReference type="ARBA" id="ARBA00022553"/>
    </source>
</evidence>
<dbReference type="EMBL" id="SRLB01000011">
    <property type="protein sequence ID" value="TGD98224.1"/>
    <property type="molecule type" value="Genomic_DNA"/>
</dbReference>
<name>A0A4Z0NNY7_9HYPH</name>
<evidence type="ECO:0000256" key="5">
    <source>
        <dbReference type="ARBA" id="ARBA00022777"/>
    </source>
</evidence>
<dbReference type="EC" id="2.7.13.3" evidence="2"/>
<dbReference type="Proteomes" id="UP000297535">
    <property type="component" value="Unassembled WGS sequence"/>
</dbReference>
<dbReference type="Gene3D" id="3.30.450.20">
    <property type="entry name" value="PAS domain"/>
    <property type="match status" value="1"/>
</dbReference>
<dbReference type="Pfam" id="PF08447">
    <property type="entry name" value="PAS_3"/>
    <property type="match status" value="1"/>
</dbReference>
<dbReference type="PANTHER" id="PTHR43304">
    <property type="entry name" value="PHYTOCHROME-LIKE PROTEIN CPH1"/>
    <property type="match status" value="1"/>
</dbReference>
<dbReference type="NCBIfam" id="TIGR00229">
    <property type="entry name" value="sensory_box"/>
    <property type="match status" value="1"/>
</dbReference>
<dbReference type="SMART" id="SM00091">
    <property type="entry name" value="PAS"/>
    <property type="match status" value="1"/>
</dbReference>
<dbReference type="PROSITE" id="PS50113">
    <property type="entry name" value="PAC"/>
    <property type="match status" value="1"/>
</dbReference>
<organism evidence="8 9">
    <name type="scientific">Methylobacterium nonmethylotrophicum</name>
    <dbReference type="NCBI Taxonomy" id="1141884"/>
    <lineage>
        <taxon>Bacteria</taxon>
        <taxon>Pseudomonadati</taxon>
        <taxon>Pseudomonadota</taxon>
        <taxon>Alphaproteobacteria</taxon>
        <taxon>Hyphomicrobiales</taxon>
        <taxon>Methylobacteriaceae</taxon>
        <taxon>Methylobacterium</taxon>
    </lineage>
</organism>
<feature type="domain" description="PAS" evidence="6">
    <location>
        <begin position="10"/>
        <end position="80"/>
    </location>
</feature>
<evidence type="ECO:0000256" key="4">
    <source>
        <dbReference type="ARBA" id="ARBA00022679"/>
    </source>
</evidence>
<proteinExistence type="predicted"/>